<name>A0A3L8D4Q7_OOCBI</name>
<dbReference type="InterPro" id="IPR015897">
    <property type="entry name" value="CHK_kinase-like"/>
</dbReference>
<dbReference type="EMBL" id="QOIP01000014">
    <property type="protein sequence ID" value="RLU14993.1"/>
    <property type="molecule type" value="Genomic_DNA"/>
</dbReference>
<reference evidence="2" key="2">
    <citation type="submission" date="2018-07" db="EMBL/GenBank/DDBJ databases">
        <authorList>
            <person name="Mckenzie S.K."/>
            <person name="Kronauer D.J.C."/>
        </authorList>
    </citation>
    <scope>NUCLEOTIDE SEQUENCE</scope>
    <source>
        <strain evidence="2">Clonal line C1</strain>
    </source>
</reference>
<evidence type="ECO:0000313" key="2">
    <source>
        <dbReference type="EMBL" id="RLU14993.1"/>
    </source>
</evidence>
<reference evidence="2" key="1">
    <citation type="journal article" date="2018" name="Genome Res.">
        <title>The genomic architecture and molecular evolution of ant odorant receptors.</title>
        <authorList>
            <person name="McKenzie S.K."/>
            <person name="Kronauer D.J.C."/>
        </authorList>
    </citation>
    <scope>NUCLEOTIDE SEQUENCE [LARGE SCALE GENOMIC DNA]</scope>
    <source>
        <strain evidence="2">Clonal line C1</strain>
    </source>
</reference>
<dbReference type="Proteomes" id="UP000279307">
    <property type="component" value="Chromosome 14"/>
</dbReference>
<dbReference type="AlphaFoldDB" id="A0A3L8D4Q7"/>
<organism evidence="2">
    <name type="scientific">Ooceraea biroi</name>
    <name type="common">Clonal raider ant</name>
    <name type="synonym">Cerapachys biroi</name>
    <dbReference type="NCBI Taxonomy" id="2015173"/>
    <lineage>
        <taxon>Eukaryota</taxon>
        <taxon>Metazoa</taxon>
        <taxon>Ecdysozoa</taxon>
        <taxon>Arthropoda</taxon>
        <taxon>Hexapoda</taxon>
        <taxon>Insecta</taxon>
        <taxon>Pterygota</taxon>
        <taxon>Neoptera</taxon>
        <taxon>Endopterygota</taxon>
        <taxon>Hymenoptera</taxon>
        <taxon>Apocrita</taxon>
        <taxon>Aculeata</taxon>
        <taxon>Formicoidea</taxon>
        <taxon>Formicidae</taxon>
        <taxon>Dorylinae</taxon>
        <taxon>Ooceraea</taxon>
    </lineage>
</organism>
<protein>
    <recommendedName>
        <fullName evidence="1">CHK kinase-like domain-containing protein</fullName>
    </recommendedName>
</protein>
<dbReference type="PANTHER" id="PTHR11012">
    <property type="entry name" value="PROTEIN KINASE-LIKE DOMAIN-CONTAINING"/>
    <property type="match status" value="1"/>
</dbReference>
<evidence type="ECO:0000259" key="1">
    <source>
        <dbReference type="SMART" id="SM00587"/>
    </source>
</evidence>
<dbReference type="SUPFAM" id="SSF56112">
    <property type="entry name" value="Protein kinase-like (PK-like)"/>
    <property type="match status" value="1"/>
</dbReference>
<dbReference type="OrthoDB" id="190089at2759"/>
<proteinExistence type="predicted"/>
<dbReference type="PANTHER" id="PTHR11012:SF54">
    <property type="entry name" value="CHK KINASE-LIKE DOMAIN-CONTAINING PROTEIN"/>
    <property type="match status" value="1"/>
</dbReference>
<sequence>MVGNWFKNFRDGDFSLANEPRGRPKTKILMLEDLSLQGFVMKGSKILDYPHVSLALRCLGELHAYSFVIRAANPEMFEKFQRMQEPLVDENFYNNNAFRSKELAKVVIKALADEDEHYVKRVQQFADNVKDNMCSAVDGTLAEPYAVVNHGDAWTNNILFKYDKETRSKYYDQLIHEYYETLSKYLRKCGYDPDILFPYEALSQQFIKFGKFAAGMALYVLHLFSIEDADIGIMNDNTVLFERLQTDSFYRSMVKGTFKDLVDRNYL</sequence>
<dbReference type="SMART" id="SM00587">
    <property type="entry name" value="CHK"/>
    <property type="match status" value="1"/>
</dbReference>
<accession>A0A3L8D4Q7</accession>
<comment type="caution">
    <text evidence="2">The sequence shown here is derived from an EMBL/GenBank/DDBJ whole genome shotgun (WGS) entry which is preliminary data.</text>
</comment>
<gene>
    <name evidence="2" type="ORF">DMN91_012880</name>
</gene>
<dbReference type="InterPro" id="IPR011009">
    <property type="entry name" value="Kinase-like_dom_sf"/>
</dbReference>
<feature type="domain" description="CHK kinase-like" evidence="1">
    <location>
        <begin position="29"/>
        <end position="188"/>
    </location>
</feature>
<dbReference type="Pfam" id="PF02958">
    <property type="entry name" value="EcKL"/>
    <property type="match status" value="1"/>
</dbReference>
<dbReference type="InterPro" id="IPR004119">
    <property type="entry name" value="EcKL"/>
</dbReference>